<dbReference type="InterPro" id="IPR009051">
    <property type="entry name" value="Helical_ferredxn"/>
</dbReference>
<keyword evidence="2" id="KW-0560">Oxidoreductase</keyword>
<keyword evidence="1" id="KW-0028">Amino-acid biosynthesis</keyword>
<reference evidence="7" key="1">
    <citation type="submission" date="2022-12" db="EMBL/GenBank/DDBJ databases">
        <authorList>
            <person name="Mo P."/>
        </authorList>
    </citation>
    <scope>NUCLEOTIDE SEQUENCE [LARGE SCALE GENOMIC DNA]</scope>
    <source>
        <strain evidence="7">HUAS 3-15</strain>
    </source>
</reference>
<accession>A0ABY7QD84</accession>
<dbReference type="RefSeq" id="WP_270149619.1">
    <property type="nucleotide sequence ID" value="NZ_CP115450.1"/>
</dbReference>
<gene>
    <name evidence="6" type="ORF">O1G21_35655</name>
</gene>
<dbReference type="PROSITE" id="PS51379">
    <property type="entry name" value="4FE4S_FER_2"/>
    <property type="match status" value="1"/>
</dbReference>
<name>A0ABY7QD84_9ACTN</name>
<proteinExistence type="predicted"/>
<dbReference type="PRINTS" id="PR00419">
    <property type="entry name" value="ADXRDTASE"/>
</dbReference>
<dbReference type="SUPFAM" id="SSF46548">
    <property type="entry name" value="alpha-helical ferredoxin"/>
    <property type="match status" value="1"/>
</dbReference>
<dbReference type="Pfam" id="PF07992">
    <property type="entry name" value="Pyr_redox_2"/>
    <property type="match status" value="1"/>
</dbReference>
<evidence type="ECO:0000256" key="1">
    <source>
        <dbReference type="ARBA" id="ARBA00022605"/>
    </source>
</evidence>
<evidence type="ECO:0000313" key="6">
    <source>
        <dbReference type="EMBL" id="WBP90683.1"/>
    </source>
</evidence>
<comment type="pathway">
    <text evidence="4">Amino-acid biosynthesis.</text>
</comment>
<dbReference type="Pfam" id="PF14691">
    <property type="entry name" value="Fer4_20"/>
    <property type="match status" value="1"/>
</dbReference>
<dbReference type="SUPFAM" id="SSF51971">
    <property type="entry name" value="Nucleotide-binding domain"/>
    <property type="match status" value="2"/>
</dbReference>
<dbReference type="InterPro" id="IPR017896">
    <property type="entry name" value="4Fe4S_Fe-S-bd"/>
</dbReference>
<evidence type="ECO:0000256" key="4">
    <source>
        <dbReference type="ARBA" id="ARBA00029440"/>
    </source>
</evidence>
<dbReference type="Gene3D" id="1.10.1060.10">
    <property type="entry name" value="Alpha-helical ferredoxin"/>
    <property type="match status" value="1"/>
</dbReference>
<dbReference type="Gene3D" id="3.50.50.60">
    <property type="entry name" value="FAD/NAD(P)-binding domain"/>
    <property type="match status" value="2"/>
</dbReference>
<dbReference type="PANTHER" id="PTHR43100:SF1">
    <property type="entry name" value="GLUTAMATE SYNTHASE [NADPH] SMALL CHAIN"/>
    <property type="match status" value="1"/>
</dbReference>
<keyword evidence="7" id="KW-1185">Reference proteome</keyword>
<dbReference type="Proteomes" id="UP001212821">
    <property type="component" value="Chromosome"/>
</dbReference>
<feature type="domain" description="4Fe-4S ferredoxin-type" evidence="5">
    <location>
        <begin position="38"/>
        <end position="69"/>
    </location>
</feature>
<dbReference type="PANTHER" id="PTHR43100">
    <property type="entry name" value="GLUTAMATE SYNTHASE [NADPH] SMALL CHAIN"/>
    <property type="match status" value="1"/>
</dbReference>
<organism evidence="6 7">
    <name type="scientific">Kitasatospora cathayae</name>
    <dbReference type="NCBI Taxonomy" id="3004092"/>
    <lineage>
        <taxon>Bacteria</taxon>
        <taxon>Bacillati</taxon>
        <taxon>Actinomycetota</taxon>
        <taxon>Actinomycetes</taxon>
        <taxon>Kitasatosporales</taxon>
        <taxon>Streptomycetaceae</taxon>
        <taxon>Kitasatospora</taxon>
    </lineage>
</organism>
<dbReference type="NCBIfam" id="TIGR01317">
    <property type="entry name" value="GOGAT_sm_gam"/>
    <property type="match status" value="1"/>
</dbReference>
<evidence type="ECO:0000256" key="3">
    <source>
        <dbReference type="ARBA" id="ARBA00023164"/>
    </source>
</evidence>
<dbReference type="InterPro" id="IPR028261">
    <property type="entry name" value="DPD_II"/>
</dbReference>
<dbReference type="InterPro" id="IPR036188">
    <property type="entry name" value="FAD/NAD-bd_sf"/>
</dbReference>
<keyword evidence="3" id="KW-0314">Glutamate biosynthesis</keyword>
<dbReference type="InterPro" id="IPR023753">
    <property type="entry name" value="FAD/NAD-binding_dom"/>
</dbReference>
<evidence type="ECO:0000256" key="2">
    <source>
        <dbReference type="ARBA" id="ARBA00023002"/>
    </source>
</evidence>
<dbReference type="InterPro" id="IPR006005">
    <property type="entry name" value="Glut_synth_ssu1"/>
</dbReference>
<sequence>MAERMAFLTTPRAERARRDARERLGDWREVYRPGELLPVVGGQAARCMDCGLPFCHAACPLGNLVPEWNRLAADGDWRAAAARLLATNNFPEFTGRLCPAPCESACVLAIDGAAVTIKNVELAIADRAWEEGWDAPLPPSPLGGGRRVAVIGSGPAGLAAAQQLTRAGHATTVYERADRAGGLLRYGIPPFRLEKHRLDRRLDQLRAEGTEFRTGVWAGRDVTGERLRTDYDAVVVAVGATAHREPAVPGGGLAGVHPAMEYLTWANRVDEGDRATSPLSAEGRRVVIVGGGDTAADCLGTALRQGAASVTQLDINPCPPQRRAPGQPWPVHPKVYRETTSHEESGAVADGAVAGGADRSEAGLGSSVAGPGSAVAGGGRVFEAVTVGFEPGPDGRLAAVRFAEAAPGDRSARAGTERVLPAQLALLALGFTGPEPDQPLFAQLGLGLGPEGTLERDDGFGTAVDGVFVAGDAGRGQSLIVWAIAEGRAVAAAVDAYLRGRTELPAPVRASARALTL</sequence>
<evidence type="ECO:0000259" key="5">
    <source>
        <dbReference type="PROSITE" id="PS51379"/>
    </source>
</evidence>
<evidence type="ECO:0000313" key="7">
    <source>
        <dbReference type="Proteomes" id="UP001212821"/>
    </source>
</evidence>
<dbReference type="InterPro" id="IPR051394">
    <property type="entry name" value="Glutamate_Synthase"/>
</dbReference>
<protein>
    <submittedName>
        <fullName evidence="6">Glutamate synthase subunit beta</fullName>
    </submittedName>
</protein>
<dbReference type="EMBL" id="CP115450">
    <property type="protein sequence ID" value="WBP90683.1"/>
    <property type="molecule type" value="Genomic_DNA"/>
</dbReference>